<protein>
    <submittedName>
        <fullName evidence="2">Uncharacterized protein</fullName>
    </submittedName>
</protein>
<organism evidence="2">
    <name type="scientific">Anopheles funestus</name>
    <name type="common">African malaria mosquito</name>
    <dbReference type="NCBI Taxonomy" id="62324"/>
    <lineage>
        <taxon>Eukaryota</taxon>
        <taxon>Metazoa</taxon>
        <taxon>Ecdysozoa</taxon>
        <taxon>Arthropoda</taxon>
        <taxon>Hexapoda</taxon>
        <taxon>Insecta</taxon>
        <taxon>Pterygota</taxon>
        <taxon>Neoptera</taxon>
        <taxon>Endopterygota</taxon>
        <taxon>Diptera</taxon>
        <taxon>Nematocera</taxon>
        <taxon>Culicoidea</taxon>
        <taxon>Culicidae</taxon>
        <taxon>Anophelinae</taxon>
        <taxon>Anopheles</taxon>
    </lineage>
</organism>
<proteinExistence type="predicted"/>
<dbReference type="STRING" id="62324.A0A4Y0BKA9"/>
<keyword evidence="1" id="KW-0472">Membrane</keyword>
<feature type="transmembrane region" description="Helical" evidence="1">
    <location>
        <begin position="12"/>
        <end position="35"/>
    </location>
</feature>
<dbReference type="EnsemblMetazoa" id="AFUN019308-RA">
    <property type="protein sequence ID" value="AFUN019308-PA"/>
    <property type="gene ID" value="AFUN019308"/>
</dbReference>
<keyword evidence="1" id="KW-0812">Transmembrane</keyword>
<dbReference type="VEuPathDB" id="VectorBase:AFUN2_005384"/>
<dbReference type="VEuPathDB" id="VectorBase:AFUN019308"/>
<reference evidence="2" key="1">
    <citation type="submission" date="2020-05" db="UniProtKB">
        <authorList>
            <consortium name="EnsemblMetazoa"/>
        </authorList>
    </citation>
    <scope>IDENTIFICATION</scope>
    <source>
        <strain evidence="2">FUMOZ</strain>
    </source>
</reference>
<name>A0A4Y0BKA9_ANOFN</name>
<dbReference type="PANTHER" id="PTHR37157:SF2">
    <property type="entry name" value="EB DOMAIN-CONTAINING PROTEIN-RELATED"/>
    <property type="match status" value="1"/>
</dbReference>
<evidence type="ECO:0000313" key="2">
    <source>
        <dbReference type="EnsemblMetazoa" id="AFUN019308-PA"/>
    </source>
</evidence>
<sequence length="199" mass="21740">MVFAMEPVVTKTIFRGVILGWLLQVALVVSVTTNYTTPGDKLSARNVTNGNVIASNVTVGNVTVGTKNRTNRQLAYGDYSPYGLDIQYDLPYRSHAVQNIFPSRPSFGCPVGSVLHNGECIQPLSYCPPGYNLVGNTCVGQITCQPGYSLVNGQCQLQAPCTTQMCGMVQQTVPPIVQPRQQNRRCRKNFCMGAINPHR</sequence>
<dbReference type="AlphaFoldDB" id="A0A4Y0BKA9"/>
<evidence type="ECO:0000256" key="1">
    <source>
        <dbReference type="SAM" id="Phobius"/>
    </source>
</evidence>
<accession>A0A4Y0BKA9</accession>
<keyword evidence="1" id="KW-1133">Transmembrane helix</keyword>
<dbReference type="PANTHER" id="PTHR37157">
    <property type="entry name" value="PRION-LIKE-(Q/N-RICH) DOMAIN-BEARING PROTEIN 25"/>
    <property type="match status" value="1"/>
</dbReference>